<dbReference type="Pfam" id="PF07901">
    <property type="entry name" value="DUF1672"/>
    <property type="match status" value="1"/>
</dbReference>
<name>A0ABV9GNR1_9BACL</name>
<accession>A0ABV9GNR1</accession>
<organism evidence="1 2">
    <name type="scientific">Camelliibacillus cellulosilyticus</name>
    <dbReference type="NCBI Taxonomy" id="2174486"/>
    <lineage>
        <taxon>Bacteria</taxon>
        <taxon>Bacillati</taxon>
        <taxon>Bacillota</taxon>
        <taxon>Bacilli</taxon>
        <taxon>Bacillales</taxon>
        <taxon>Sporolactobacillaceae</taxon>
        <taxon>Camelliibacillus</taxon>
    </lineage>
</organism>
<gene>
    <name evidence="1" type="ORF">ACFO4N_10835</name>
</gene>
<dbReference type="Proteomes" id="UP001596022">
    <property type="component" value="Unassembled WGS sequence"/>
</dbReference>
<evidence type="ECO:0000313" key="2">
    <source>
        <dbReference type="Proteomes" id="UP001596022"/>
    </source>
</evidence>
<dbReference type="RefSeq" id="WP_376846305.1">
    <property type="nucleotide sequence ID" value="NZ_JBHSFW010000006.1"/>
</dbReference>
<dbReference type="InterPro" id="IPR012873">
    <property type="entry name" value="DUF1672"/>
</dbReference>
<sequence>MAKLKDQVKGKSNDSNYISVQDYTGQGYELPGGKANDKIAKAHKDEIDKAVKKFFLDKYKTEVKVHSIVGNKDGATVFVESIGEPHFHTYVIVPIDAGNKKVLADEVWAQEGAVEGAIESGLYQMINKSAFDNLDQYFKELVSNYPVVGETKKSIERTGATGYMTPYYYINIFDRKMDVVYNYYKDHPQADATQLKSVFENYNIDPEKIFITIQLYMKDPEAQPSKKIFNTICDQIRNNKKLPKGLYRVVLHDNRIGKKSGSGNKDNSLILHNKDKILIK</sequence>
<dbReference type="EMBL" id="JBHSFW010000006">
    <property type="protein sequence ID" value="MFC4619209.1"/>
    <property type="molecule type" value="Genomic_DNA"/>
</dbReference>
<evidence type="ECO:0000313" key="1">
    <source>
        <dbReference type="EMBL" id="MFC4619209.1"/>
    </source>
</evidence>
<protein>
    <submittedName>
        <fullName evidence="1">DUF1672 family protein</fullName>
    </submittedName>
</protein>
<reference evidence="2" key="1">
    <citation type="journal article" date="2019" name="Int. J. Syst. Evol. Microbiol.">
        <title>The Global Catalogue of Microorganisms (GCM) 10K type strain sequencing project: providing services to taxonomists for standard genome sequencing and annotation.</title>
        <authorList>
            <consortium name="The Broad Institute Genomics Platform"/>
            <consortium name="The Broad Institute Genome Sequencing Center for Infectious Disease"/>
            <person name="Wu L."/>
            <person name="Ma J."/>
        </authorList>
    </citation>
    <scope>NUCLEOTIDE SEQUENCE [LARGE SCALE GENOMIC DNA]</scope>
    <source>
        <strain evidence="2">CGMCC 1.16306</strain>
    </source>
</reference>
<proteinExistence type="predicted"/>
<comment type="caution">
    <text evidence="1">The sequence shown here is derived from an EMBL/GenBank/DDBJ whole genome shotgun (WGS) entry which is preliminary data.</text>
</comment>
<keyword evidence="2" id="KW-1185">Reference proteome</keyword>